<protein>
    <submittedName>
        <fullName evidence="2">Uncharacterized protein</fullName>
    </submittedName>
</protein>
<evidence type="ECO:0000313" key="3">
    <source>
        <dbReference type="Proteomes" id="UP000593568"/>
    </source>
</evidence>
<proteinExistence type="predicted"/>
<name>A0A7J9E944_9ROSI</name>
<gene>
    <name evidence="2" type="ORF">Gotri_018261</name>
</gene>
<dbReference type="EMBL" id="JABEZW010000007">
    <property type="protein sequence ID" value="MBA0769539.1"/>
    <property type="molecule type" value="Genomic_DNA"/>
</dbReference>
<reference evidence="2 3" key="1">
    <citation type="journal article" date="2019" name="Genome Biol. Evol.">
        <title>Insights into the evolution of the New World diploid cottons (Gossypium, subgenus Houzingenia) based on genome sequencing.</title>
        <authorList>
            <person name="Grover C.E."/>
            <person name="Arick M.A. 2nd"/>
            <person name="Thrash A."/>
            <person name="Conover J.L."/>
            <person name="Sanders W.S."/>
            <person name="Peterson D.G."/>
            <person name="Frelichowski J.E."/>
            <person name="Scheffler J.A."/>
            <person name="Scheffler B.E."/>
            <person name="Wendel J.F."/>
        </authorList>
    </citation>
    <scope>NUCLEOTIDE SEQUENCE [LARGE SCALE GENOMIC DNA]</scope>
    <source>
        <strain evidence="2">8</strain>
        <tissue evidence="2">Leaf</tissue>
    </source>
</reference>
<comment type="caution">
    <text evidence="2">The sequence shown here is derived from an EMBL/GenBank/DDBJ whole genome shotgun (WGS) entry which is preliminary data.</text>
</comment>
<feature type="region of interest" description="Disordered" evidence="1">
    <location>
        <begin position="1"/>
        <end position="21"/>
    </location>
</feature>
<organism evidence="2 3">
    <name type="scientific">Gossypium trilobum</name>
    <dbReference type="NCBI Taxonomy" id="34281"/>
    <lineage>
        <taxon>Eukaryota</taxon>
        <taxon>Viridiplantae</taxon>
        <taxon>Streptophyta</taxon>
        <taxon>Embryophyta</taxon>
        <taxon>Tracheophyta</taxon>
        <taxon>Spermatophyta</taxon>
        <taxon>Magnoliopsida</taxon>
        <taxon>eudicotyledons</taxon>
        <taxon>Gunneridae</taxon>
        <taxon>Pentapetalae</taxon>
        <taxon>rosids</taxon>
        <taxon>malvids</taxon>
        <taxon>Malvales</taxon>
        <taxon>Malvaceae</taxon>
        <taxon>Malvoideae</taxon>
        <taxon>Gossypium</taxon>
    </lineage>
</organism>
<dbReference type="Proteomes" id="UP000593568">
    <property type="component" value="Unassembled WGS sequence"/>
</dbReference>
<keyword evidence="3" id="KW-1185">Reference proteome</keyword>
<accession>A0A7J9E944</accession>
<evidence type="ECO:0000313" key="2">
    <source>
        <dbReference type="EMBL" id="MBA0769539.1"/>
    </source>
</evidence>
<sequence length="38" mass="4581">MLLHQSRRASNSSRRLNQHGRREGWCCVRQCWLFYASS</sequence>
<dbReference type="AlphaFoldDB" id="A0A7J9E944"/>
<evidence type="ECO:0000256" key="1">
    <source>
        <dbReference type="SAM" id="MobiDB-lite"/>
    </source>
</evidence>